<keyword evidence="2" id="KW-0732">Signal</keyword>
<evidence type="ECO:0000256" key="1">
    <source>
        <dbReference type="SAM" id="MobiDB-lite"/>
    </source>
</evidence>
<dbReference type="InterPro" id="IPR001119">
    <property type="entry name" value="SLH_dom"/>
</dbReference>
<evidence type="ECO:0000259" key="3">
    <source>
        <dbReference type="PROSITE" id="PS51272"/>
    </source>
</evidence>
<feature type="domain" description="SLH" evidence="3">
    <location>
        <begin position="38"/>
        <end position="101"/>
    </location>
</feature>
<accession>A0A4U2PYF4</accession>
<proteinExistence type="predicted"/>
<dbReference type="InterPro" id="IPR051465">
    <property type="entry name" value="Cell_Envelope_Struct_Comp"/>
</dbReference>
<feature type="signal peptide" evidence="2">
    <location>
        <begin position="1"/>
        <end position="24"/>
    </location>
</feature>
<evidence type="ECO:0000313" key="4">
    <source>
        <dbReference type="EMBL" id="TKH42078.1"/>
    </source>
</evidence>
<feature type="compositionally biased region" description="Low complexity" evidence="1">
    <location>
        <begin position="448"/>
        <end position="460"/>
    </location>
</feature>
<protein>
    <recommendedName>
        <fullName evidence="3">SLH domain-containing protein</fullName>
    </recommendedName>
</protein>
<organism evidence="4 5">
    <name type="scientific">Paenibacillus terrae</name>
    <dbReference type="NCBI Taxonomy" id="159743"/>
    <lineage>
        <taxon>Bacteria</taxon>
        <taxon>Bacillati</taxon>
        <taxon>Bacillota</taxon>
        <taxon>Bacilli</taxon>
        <taxon>Bacillales</taxon>
        <taxon>Paenibacillaceae</taxon>
        <taxon>Paenibacillus</taxon>
    </lineage>
</organism>
<evidence type="ECO:0000313" key="5">
    <source>
        <dbReference type="Proteomes" id="UP000308114"/>
    </source>
</evidence>
<feature type="chain" id="PRO_5020420805" description="SLH domain-containing protein" evidence="2">
    <location>
        <begin position="25"/>
        <end position="808"/>
    </location>
</feature>
<feature type="region of interest" description="Disordered" evidence="1">
    <location>
        <begin position="447"/>
        <end position="507"/>
    </location>
</feature>
<reference evidence="4 5" key="1">
    <citation type="submission" date="2018-01" db="EMBL/GenBank/DDBJ databases">
        <title>Bacillales members from the olive rhizosphere are effective biological control agents against Verticillium dahliae.</title>
        <authorList>
            <person name="Gomez-Lama C."/>
            <person name="Legarda G."/>
            <person name="Ruano-Rosa D."/>
            <person name="Pizarro-Tobias P."/>
            <person name="Valverde-Corredor A."/>
            <person name="Niqui J.L."/>
            <person name="Trivino J.C."/>
            <person name="Roca A."/>
            <person name="Mercado-Blanco J."/>
        </authorList>
    </citation>
    <scope>NUCLEOTIDE SEQUENCE [LARGE SCALE GENOMIC DNA]</scope>
    <source>
        <strain evidence="4 5">PIC167</strain>
    </source>
</reference>
<feature type="domain" description="SLH" evidence="3">
    <location>
        <begin position="158"/>
        <end position="221"/>
    </location>
</feature>
<name>A0A4U2PYF4_9BACL</name>
<gene>
    <name evidence="4" type="ORF">C1I60_22540</name>
</gene>
<evidence type="ECO:0000256" key="2">
    <source>
        <dbReference type="SAM" id="SignalP"/>
    </source>
</evidence>
<comment type="caution">
    <text evidence="4">The sequence shown here is derived from an EMBL/GenBank/DDBJ whole genome shotgun (WGS) entry which is preliminary data.</text>
</comment>
<dbReference type="AlphaFoldDB" id="A0A4U2PYF4"/>
<dbReference type="Proteomes" id="UP000308114">
    <property type="component" value="Unassembled WGS sequence"/>
</dbReference>
<dbReference type="PANTHER" id="PTHR43308">
    <property type="entry name" value="OUTER MEMBRANE PROTEIN ALPHA-RELATED"/>
    <property type="match status" value="1"/>
</dbReference>
<dbReference type="PROSITE" id="PS51272">
    <property type="entry name" value="SLH"/>
    <property type="match status" value="3"/>
</dbReference>
<dbReference type="PANTHER" id="PTHR43308:SF5">
    <property type="entry name" value="S-LAYER PROTEIN _ PEPTIDOGLYCAN ENDO-BETA-N-ACETYLGLUCOSAMINIDASE"/>
    <property type="match status" value="1"/>
</dbReference>
<dbReference type="Pfam" id="PF00395">
    <property type="entry name" value="SLH"/>
    <property type="match status" value="3"/>
</dbReference>
<dbReference type="RefSeq" id="WP_137063698.1">
    <property type="nucleotide sequence ID" value="NZ_PNXQ01000016.1"/>
</dbReference>
<dbReference type="EMBL" id="PNXQ01000016">
    <property type="protein sequence ID" value="TKH42078.1"/>
    <property type="molecule type" value="Genomic_DNA"/>
</dbReference>
<feature type="compositionally biased region" description="Basic and acidic residues" evidence="1">
    <location>
        <begin position="474"/>
        <end position="493"/>
    </location>
</feature>
<feature type="domain" description="SLH" evidence="3">
    <location>
        <begin position="102"/>
        <end position="157"/>
    </location>
</feature>
<sequence>MKKWVNVFTAGMLATSIWASPILAADSSHHATKEDSSTVSQPYRDMANHWATDNVTKWSHRGVVSGVENARFEPNRPITRSEWAALLNRAFQIQPGEPASFTDVNKDDWFATTVTDAVYAGYMKGFEDSSFRPTQVLSREEAAVTVNKLLQIPSSDTNKTFKDSASLHNWSQKAVNAVVVAGIIEGYQNGTFQPQKSLTRAEAVTILDRAVNHFGAWYGESGTYGPSTGLAKQGGNVVINTTGVTLQNTEIAGDLIIGKAVGDGDVFLKNVKVHGQTYVYGGGEHSVHLNNSVLVSIIVNKVDGTVRLVAEGATSISEIKIKTGAALDVSQGASVDRVTLTNELPAKSNVSLTGYFHTVNVEAFAINVNIPNGQIDTLNVADNATGTTIDTSKESSILSLVLNAAAKVIGLGSVDKAVVNAENVSFQTKPKSVTNGDKVSSDVKVTIGNSTNTLGSQGTTSSGGGGGSSSNSNESDKSKDEDHKKSDDKKDDTPQAPEHNGDANISVPKKIVTVGESVYFTSSYDGTAYFSSDLIDYRNLQSLELGVESGEVLKMEVPVNKTVSFSTYDINHWNYPRNYEFDLTVYDKNSDYHSKEITVLDESEPLDQSPIYAQYPERKDRHDQFSIDYNRLLQIADGKTTEDIVQWSVGDGPFTPFTKEDGAVSVEDNKVFILPKHLEDRLVYKFRLVTGSVVTSNGEFNKEFQTWGNRRTVRITMIQPIGDILKVKKGGDITFSLSDVSEVYLLNTFVWGSQSNYDDLVAENWGKKIIVTDDEVNKPVTISTGDLPSGKYKLDVWRGQNIDLEIIE</sequence>